<comment type="caution">
    <text evidence="6">The sequence shown here is derived from an EMBL/GenBank/DDBJ whole genome shotgun (WGS) entry which is preliminary data.</text>
</comment>
<feature type="binding site" evidence="2">
    <location>
        <position position="211"/>
    </location>
    <ligand>
        <name>Mg(2+)</name>
        <dbReference type="ChEBI" id="CHEBI:18420"/>
        <label>3</label>
    </ligand>
</feature>
<evidence type="ECO:0000256" key="3">
    <source>
        <dbReference type="SAM" id="MobiDB-lite"/>
    </source>
</evidence>
<comment type="function">
    <text evidence="2">Catalyzes the ATP-dependent phosphorylation of thiamine-monophosphate (TMP) to form thiamine-pyrophosphate (TPP), the active form of vitamin B1.</text>
</comment>
<feature type="domain" description="PurM-like N-terminal" evidence="4">
    <location>
        <begin position="28"/>
        <end position="138"/>
    </location>
</feature>
<dbReference type="SUPFAM" id="SSF55326">
    <property type="entry name" value="PurM N-terminal domain-like"/>
    <property type="match status" value="1"/>
</dbReference>
<accession>A0A2T4CMX4</accession>
<evidence type="ECO:0000256" key="2">
    <source>
        <dbReference type="HAMAP-Rule" id="MF_02128"/>
    </source>
</evidence>
<feature type="binding site" evidence="2">
    <location>
        <position position="30"/>
    </location>
    <ligand>
        <name>Mg(2+)</name>
        <dbReference type="ChEBI" id="CHEBI:18420"/>
        <label>3</label>
    </ligand>
</feature>
<comment type="similarity">
    <text evidence="2">Belongs to the thiamine-monophosphate kinase family.</text>
</comment>
<dbReference type="Proteomes" id="UP000242087">
    <property type="component" value="Unassembled WGS sequence"/>
</dbReference>
<feature type="binding site" evidence="2">
    <location>
        <begin position="121"/>
        <end position="122"/>
    </location>
    <ligand>
        <name>ATP</name>
        <dbReference type="ChEBI" id="CHEBI:30616"/>
    </ligand>
</feature>
<dbReference type="InterPro" id="IPR036921">
    <property type="entry name" value="PurM-like_N_sf"/>
</dbReference>
<organism evidence="6 9">
    <name type="scientific">Pseudidiomarina aestuarii</name>
    <dbReference type="NCBI Taxonomy" id="624146"/>
    <lineage>
        <taxon>Bacteria</taxon>
        <taxon>Pseudomonadati</taxon>
        <taxon>Pseudomonadota</taxon>
        <taxon>Gammaproteobacteria</taxon>
        <taxon>Alteromonadales</taxon>
        <taxon>Idiomarinaceae</taxon>
        <taxon>Pseudidiomarina</taxon>
    </lineage>
</organism>
<feature type="binding site" evidence="2">
    <location>
        <position position="320"/>
    </location>
    <ligand>
        <name>substrate</name>
    </ligand>
</feature>
<protein>
    <recommendedName>
        <fullName evidence="2">Thiamine-monophosphate kinase</fullName>
        <shortName evidence="2">TMP kinase</shortName>
        <shortName evidence="2">Thiamine-phosphate kinase</shortName>
        <ecNumber evidence="2">2.7.4.16</ecNumber>
    </recommendedName>
</protein>
<dbReference type="GO" id="GO:0009229">
    <property type="term" value="P:thiamine diphosphate biosynthetic process"/>
    <property type="evidence" value="ECO:0007669"/>
    <property type="project" value="UniProtKB-UniRule"/>
</dbReference>
<dbReference type="SUPFAM" id="SSF56042">
    <property type="entry name" value="PurM C-terminal domain-like"/>
    <property type="match status" value="1"/>
</dbReference>
<feature type="binding site" evidence="2">
    <location>
        <position position="75"/>
    </location>
    <ligand>
        <name>Mg(2+)</name>
        <dbReference type="ChEBI" id="CHEBI:18420"/>
        <label>4</label>
    </ligand>
</feature>
<dbReference type="AlphaFoldDB" id="A0A2T4CMX4"/>
<dbReference type="GO" id="GO:0009228">
    <property type="term" value="P:thiamine biosynthetic process"/>
    <property type="evidence" value="ECO:0007669"/>
    <property type="project" value="UniProtKB-KW"/>
</dbReference>
<evidence type="ECO:0000259" key="4">
    <source>
        <dbReference type="Pfam" id="PF00586"/>
    </source>
</evidence>
<dbReference type="HAMAP" id="MF_02128">
    <property type="entry name" value="TMP_kinase"/>
    <property type="match status" value="1"/>
</dbReference>
<keyword evidence="1 2" id="KW-0784">Thiamine biosynthesis</keyword>
<dbReference type="PANTHER" id="PTHR30270:SF0">
    <property type="entry name" value="THIAMINE-MONOPHOSPHATE KINASE"/>
    <property type="match status" value="1"/>
</dbReference>
<keyword evidence="2" id="KW-0479">Metal-binding</keyword>
<feature type="binding site" evidence="2">
    <location>
        <position position="122"/>
    </location>
    <ligand>
        <name>Mg(2+)</name>
        <dbReference type="ChEBI" id="CHEBI:18420"/>
        <label>1</label>
    </ligand>
</feature>
<dbReference type="GO" id="GO:0005524">
    <property type="term" value="F:ATP binding"/>
    <property type="evidence" value="ECO:0007669"/>
    <property type="project" value="UniProtKB-UniRule"/>
</dbReference>
<feature type="binding site" evidence="2">
    <location>
        <position position="46"/>
    </location>
    <ligand>
        <name>Mg(2+)</name>
        <dbReference type="ChEBI" id="CHEBI:18420"/>
        <label>1</label>
    </ligand>
</feature>
<keyword evidence="2 6" id="KW-0418">Kinase</keyword>
<dbReference type="Gene3D" id="3.30.1330.10">
    <property type="entry name" value="PurM-like, N-terminal domain"/>
    <property type="match status" value="1"/>
</dbReference>
<dbReference type="PANTHER" id="PTHR30270">
    <property type="entry name" value="THIAMINE-MONOPHOSPHATE KINASE"/>
    <property type="match status" value="1"/>
</dbReference>
<feature type="binding site" evidence="2">
    <location>
        <position position="47"/>
    </location>
    <ligand>
        <name>Mg(2+)</name>
        <dbReference type="ChEBI" id="CHEBI:18420"/>
        <label>2</label>
    </ligand>
</feature>
<proteinExistence type="inferred from homology"/>
<dbReference type="EMBL" id="PYVS01000046">
    <property type="protein sequence ID" value="PTB82904.1"/>
    <property type="molecule type" value="Genomic_DNA"/>
</dbReference>
<evidence type="ECO:0000256" key="1">
    <source>
        <dbReference type="ARBA" id="ARBA00022977"/>
    </source>
</evidence>
<keyword evidence="2" id="KW-0067">ATP-binding</keyword>
<feature type="binding site" evidence="2">
    <location>
        <position position="214"/>
    </location>
    <ligand>
        <name>Mg(2+)</name>
        <dbReference type="ChEBI" id="CHEBI:18420"/>
        <label>5</label>
    </ligand>
</feature>
<feature type="binding site" evidence="2">
    <location>
        <position position="30"/>
    </location>
    <ligand>
        <name>Mg(2+)</name>
        <dbReference type="ChEBI" id="CHEBI:18420"/>
        <label>4</label>
    </ligand>
</feature>
<name>A0A2T4CMX4_9GAMM</name>
<keyword evidence="2" id="KW-0460">Magnesium</keyword>
<dbReference type="Gene3D" id="3.90.650.10">
    <property type="entry name" value="PurM-like C-terminal domain"/>
    <property type="match status" value="1"/>
</dbReference>
<keyword evidence="2" id="KW-0547">Nucleotide-binding</keyword>
<keyword evidence="2" id="KW-0808">Transferase</keyword>
<feature type="domain" description="PurM-like C-terminal" evidence="5">
    <location>
        <begin position="150"/>
        <end position="298"/>
    </location>
</feature>
<feature type="binding site" evidence="2">
    <location>
        <position position="75"/>
    </location>
    <ligand>
        <name>Mg(2+)</name>
        <dbReference type="ChEBI" id="CHEBI:18420"/>
        <label>3</label>
    </ligand>
</feature>
<feature type="binding site" evidence="2">
    <location>
        <position position="213"/>
    </location>
    <ligand>
        <name>ATP</name>
        <dbReference type="ChEBI" id="CHEBI:30616"/>
    </ligand>
</feature>
<comment type="miscellaneous">
    <text evidence="2">Reaction mechanism of ThiL seems to utilize a direct, inline transfer of the gamma-phosphate of ATP to TMP rather than a phosphorylated enzyme intermediate.</text>
</comment>
<evidence type="ECO:0000313" key="8">
    <source>
        <dbReference type="Proteomes" id="UP000242087"/>
    </source>
</evidence>
<dbReference type="InterPro" id="IPR010918">
    <property type="entry name" value="PurM-like_C_dom"/>
</dbReference>
<dbReference type="PIRSF" id="PIRSF005303">
    <property type="entry name" value="Thiam_monoph_kin"/>
    <property type="match status" value="1"/>
</dbReference>
<dbReference type="EMBL" id="PYVF01000043">
    <property type="protein sequence ID" value="PTB88654.1"/>
    <property type="molecule type" value="Genomic_DNA"/>
</dbReference>
<comment type="caution">
    <text evidence="2">Lacks conserved residue(s) required for the propagation of feature annotation.</text>
</comment>
<feature type="binding site" evidence="2">
    <location>
        <position position="146"/>
    </location>
    <ligand>
        <name>ATP</name>
        <dbReference type="ChEBI" id="CHEBI:30616"/>
    </ligand>
</feature>
<dbReference type="GO" id="GO:0000287">
    <property type="term" value="F:magnesium ion binding"/>
    <property type="evidence" value="ECO:0007669"/>
    <property type="project" value="UniProtKB-UniRule"/>
</dbReference>
<dbReference type="Proteomes" id="UP000243022">
    <property type="component" value="Unassembled WGS sequence"/>
</dbReference>
<comment type="catalytic activity">
    <reaction evidence="2">
        <text>thiamine phosphate + ATP = thiamine diphosphate + ADP</text>
        <dbReference type="Rhea" id="RHEA:15913"/>
        <dbReference type="ChEBI" id="CHEBI:30616"/>
        <dbReference type="ChEBI" id="CHEBI:37575"/>
        <dbReference type="ChEBI" id="CHEBI:58937"/>
        <dbReference type="ChEBI" id="CHEBI:456216"/>
        <dbReference type="EC" id="2.7.4.16"/>
    </reaction>
</comment>
<dbReference type="NCBIfam" id="TIGR01379">
    <property type="entry name" value="thiL"/>
    <property type="match status" value="1"/>
</dbReference>
<dbReference type="EC" id="2.7.4.16" evidence="2"/>
<dbReference type="GO" id="GO:0009030">
    <property type="term" value="F:thiamine-phosphate kinase activity"/>
    <property type="evidence" value="ECO:0007669"/>
    <property type="project" value="UniProtKB-UniRule"/>
</dbReference>
<feature type="binding site" evidence="2">
    <location>
        <position position="54"/>
    </location>
    <ligand>
        <name>substrate</name>
    </ligand>
</feature>
<feature type="binding site" evidence="2">
    <location>
        <position position="262"/>
    </location>
    <ligand>
        <name>substrate</name>
    </ligand>
</feature>
<dbReference type="UniPathway" id="UPA00060">
    <property type="reaction ID" value="UER00142"/>
</dbReference>
<sequence>MAFGEFDVIETYFTHRFAQRDDVQVSVGDDGAIVSIDPTEDLVIVTDTMVAGVHFDANTPARAIGHKILAVNLSDLAAMGAEPRWFSLALTLPEINEEWLTSFSTGLKEMSEYYDCSLIGGDTTRGPLTITVTAHGVVPKGKGLLRSGAKPGDWIYVSHALGDAGLALAVQQKRLAISDPHYRKVCERLFFPTPRVALGQSLRGIASSAIDISDGLLSDLGHILKASRVGARLSLDELPLSLSMTESLSQEQALALALTSGDDYELCFTVPESQRGLFDTLVAHSATKPSCIGRITSEVNRVVLELDGEPWQLPAGKQGYQHFANGNERGDDGES</sequence>
<feature type="region of interest" description="Disordered" evidence="3">
    <location>
        <begin position="315"/>
        <end position="335"/>
    </location>
</feature>
<reference evidence="8 9" key="1">
    <citation type="submission" date="2018-03" db="EMBL/GenBank/DDBJ databases">
        <title>Cross-interface Injection: A General Nanoliter Liquid Handling Method Applied to Single Cells Genome Amplification Automated Nanoliter Liquid Handling Applied to Single Cell Multiple Displacement Amplification.</title>
        <authorList>
            <person name="Yun J."/>
            <person name="Xu P."/>
            <person name="Xu J."/>
            <person name="Dai X."/>
            <person name="Wang Y."/>
            <person name="Zheng X."/>
            <person name="Cao C."/>
            <person name="Yi Q."/>
            <person name="Zhu Y."/>
            <person name="Wang L."/>
            <person name="Dong Z."/>
            <person name="Huang Y."/>
            <person name="Huang L."/>
            <person name="Du W."/>
        </authorList>
    </citation>
    <scope>NUCLEOTIDE SEQUENCE [LARGE SCALE GENOMIC DNA]</scope>
    <source>
        <strain evidence="7 8">A12-4</strain>
        <strain evidence="6 9">Z-E1-2</strain>
    </source>
</reference>
<dbReference type="InterPro" id="IPR016188">
    <property type="entry name" value="PurM-like_N"/>
</dbReference>
<feature type="binding site" evidence="2">
    <location>
        <position position="47"/>
    </location>
    <ligand>
        <name>Mg(2+)</name>
        <dbReference type="ChEBI" id="CHEBI:18420"/>
        <label>1</label>
    </ligand>
</feature>
<gene>
    <name evidence="2 6" type="primary">thiL</name>
    <name evidence="7" type="ORF">C9927_03510</name>
    <name evidence="6" type="ORF">C9986_02120</name>
</gene>
<comment type="pathway">
    <text evidence="2">Cofactor biosynthesis; thiamine diphosphate biosynthesis; thiamine diphosphate from thiamine phosphate: step 1/1.</text>
</comment>
<dbReference type="Pfam" id="PF00586">
    <property type="entry name" value="AIRS"/>
    <property type="match status" value="1"/>
</dbReference>
<dbReference type="InterPro" id="IPR036676">
    <property type="entry name" value="PurM-like_C_sf"/>
</dbReference>
<feature type="binding site" evidence="2">
    <location>
        <position position="75"/>
    </location>
    <ligand>
        <name>Mg(2+)</name>
        <dbReference type="ChEBI" id="CHEBI:18420"/>
        <label>2</label>
    </ligand>
</feature>
<evidence type="ECO:0000313" key="6">
    <source>
        <dbReference type="EMBL" id="PTB82904.1"/>
    </source>
</evidence>
<dbReference type="CDD" id="cd02194">
    <property type="entry name" value="ThiL"/>
    <property type="match status" value="1"/>
</dbReference>
<evidence type="ECO:0000313" key="9">
    <source>
        <dbReference type="Proteomes" id="UP000243022"/>
    </source>
</evidence>
<dbReference type="Pfam" id="PF02769">
    <property type="entry name" value="AIRS_C"/>
    <property type="match status" value="1"/>
</dbReference>
<evidence type="ECO:0000313" key="7">
    <source>
        <dbReference type="EMBL" id="PTB88654.1"/>
    </source>
</evidence>
<dbReference type="InterPro" id="IPR006283">
    <property type="entry name" value="ThiL-like"/>
</dbReference>
<evidence type="ECO:0000259" key="5">
    <source>
        <dbReference type="Pfam" id="PF02769"/>
    </source>
</evidence>